<evidence type="ECO:0000256" key="2">
    <source>
        <dbReference type="SAM" id="SignalP"/>
    </source>
</evidence>
<dbReference type="InterPro" id="IPR015914">
    <property type="entry name" value="PAPs_N"/>
</dbReference>
<dbReference type="SUPFAM" id="SSF49363">
    <property type="entry name" value="Purple acid phosphatase, N-terminal domain"/>
    <property type="match status" value="1"/>
</dbReference>
<protein>
    <submittedName>
        <fullName evidence="4">Metallophosphoesterase</fullName>
    </submittedName>
</protein>
<reference evidence="4 5" key="1">
    <citation type="submission" date="2021-11" db="EMBL/GenBank/DDBJ databases">
        <title>Draft genome sequence of Paenibacillus profundus YoMME, a new Gram-positive bacteria with exoelectrogenic properties.</title>
        <authorList>
            <person name="Hubenova Y."/>
            <person name="Hubenova E."/>
            <person name="Manasiev Y."/>
            <person name="Peykov S."/>
            <person name="Mitov M."/>
        </authorList>
    </citation>
    <scope>NUCLEOTIDE SEQUENCE [LARGE SCALE GENOMIC DNA]</scope>
    <source>
        <strain evidence="4 5">YoMME</strain>
    </source>
</reference>
<dbReference type="PANTHER" id="PTHR45867">
    <property type="entry name" value="PURPLE ACID PHOSPHATASE"/>
    <property type="match status" value="1"/>
</dbReference>
<organism evidence="4 5">
    <name type="scientific">Paenibacillus profundus</name>
    <dbReference type="NCBI Taxonomy" id="1173085"/>
    <lineage>
        <taxon>Bacteria</taxon>
        <taxon>Bacillati</taxon>
        <taxon>Bacillota</taxon>
        <taxon>Bacilli</taxon>
        <taxon>Bacillales</taxon>
        <taxon>Paenibacillaceae</taxon>
        <taxon>Paenibacillus</taxon>
    </lineage>
</organism>
<accession>A0ABS8YCW6</accession>
<dbReference type="PROSITE" id="PS50853">
    <property type="entry name" value="FN3"/>
    <property type="match status" value="1"/>
</dbReference>
<dbReference type="InterPro" id="IPR036116">
    <property type="entry name" value="FN3_sf"/>
</dbReference>
<dbReference type="Gene3D" id="3.60.21.10">
    <property type="match status" value="1"/>
</dbReference>
<gene>
    <name evidence="4" type="ORF">LQV63_11080</name>
</gene>
<proteinExistence type="predicted"/>
<dbReference type="SUPFAM" id="SSF49265">
    <property type="entry name" value="Fibronectin type III"/>
    <property type="match status" value="1"/>
</dbReference>
<keyword evidence="5" id="KW-1185">Reference proteome</keyword>
<evidence type="ECO:0000259" key="3">
    <source>
        <dbReference type="PROSITE" id="PS50853"/>
    </source>
</evidence>
<dbReference type="Pfam" id="PF00149">
    <property type="entry name" value="Metallophos"/>
    <property type="match status" value="1"/>
</dbReference>
<dbReference type="Gene3D" id="2.60.40.10">
    <property type="entry name" value="Immunoglobulins"/>
    <property type="match status" value="1"/>
</dbReference>
<dbReference type="InterPro" id="IPR013783">
    <property type="entry name" value="Ig-like_fold"/>
</dbReference>
<dbReference type="PANTHER" id="PTHR45867:SF3">
    <property type="entry name" value="ACID PHOSPHATASE TYPE 7"/>
    <property type="match status" value="1"/>
</dbReference>
<dbReference type="Gene3D" id="2.60.40.380">
    <property type="entry name" value="Purple acid phosphatase-like, N-terminal"/>
    <property type="match status" value="1"/>
</dbReference>
<evidence type="ECO:0000313" key="5">
    <source>
        <dbReference type="Proteomes" id="UP001199916"/>
    </source>
</evidence>
<dbReference type="InterPro" id="IPR029052">
    <property type="entry name" value="Metallo-depent_PP-like"/>
</dbReference>
<dbReference type="EMBL" id="JAJNBZ010000006">
    <property type="protein sequence ID" value="MCE5169856.1"/>
    <property type="molecule type" value="Genomic_DNA"/>
</dbReference>
<dbReference type="Pfam" id="PF16656">
    <property type="entry name" value="Pur_ac_phosph_N"/>
    <property type="match status" value="1"/>
</dbReference>
<comment type="caution">
    <text evidence="4">The sequence shown here is derived from an EMBL/GenBank/DDBJ whole genome shotgun (WGS) entry which is preliminary data.</text>
</comment>
<name>A0ABS8YCW6_9BACL</name>
<feature type="chain" id="PRO_5045129891" evidence="2">
    <location>
        <begin position="32"/>
        <end position="770"/>
    </location>
</feature>
<dbReference type="CDD" id="cd00063">
    <property type="entry name" value="FN3"/>
    <property type="match status" value="1"/>
</dbReference>
<evidence type="ECO:0000256" key="1">
    <source>
        <dbReference type="ARBA" id="ARBA00022729"/>
    </source>
</evidence>
<feature type="domain" description="Fibronectin type-III" evidence="3">
    <location>
        <begin position="660"/>
        <end position="758"/>
    </location>
</feature>
<dbReference type="Proteomes" id="UP001199916">
    <property type="component" value="Unassembled WGS sequence"/>
</dbReference>
<feature type="signal peptide" evidence="2">
    <location>
        <begin position="1"/>
        <end position="31"/>
    </location>
</feature>
<dbReference type="InterPro" id="IPR004843">
    <property type="entry name" value="Calcineurin-like_PHP"/>
</dbReference>
<dbReference type="RefSeq" id="WP_233696743.1">
    <property type="nucleotide sequence ID" value="NZ_JAJNBZ010000006.1"/>
</dbReference>
<keyword evidence="1 2" id="KW-0732">Signal</keyword>
<evidence type="ECO:0000313" key="4">
    <source>
        <dbReference type="EMBL" id="MCE5169856.1"/>
    </source>
</evidence>
<dbReference type="InterPro" id="IPR003961">
    <property type="entry name" value="FN3_dom"/>
</dbReference>
<sequence length="770" mass="85665">MQVNRALQKKCYRTLPMLLAFMLLFSNMAFASETKEQAVAASTEIVAKWEFKNMKNDPGVFYAASGLYKDSSTLVQEVGGNSRKGFTFEESEKSIRYQGWDNGKDKKAWVATLSTKGLEHITLASQQKSSSTGPRDFKVQISTDLANWKDVNNGALVLGTDYKAAGSLSDAALPSDANDQERLYIRWVVNSNARVSGSGSIGETGSSRIKDVIVKGMQKTNTSQKAPQLLNMTLNGNPKTSTAFAWYTPKDITGTKLQVVEASEVVNGIFPEAKAVTYTGSSTIIETFMVKSDRASKKKTKFASHKVIANNLKPGTAYKYRAGNGDADGWSPIGSFTTDQAGNEGFHFIVGSDSQASSKSTFELWQDTFRRAINHIGDPKFFILTGDLVDNGDLESQWQWFLGIPQSEFANVPFVPVLGGHEVKDYDGDETTENNNFYNHFNLPKDVVQGTHDGSVYAFEYGDALFMQFNSQFEGGLNKKGELEWADPEFNAQLDWMRNQVAKTDKNWKIVSFHKGPYSAGDNAGQWEDGRIQFYKKYLIPVFDEMGIDMVFEAHDHMYMRSYQMLNDKPIKNVVKDKDGHVVDPKGTVYLMTNSVGGKFYEKYPGYDDYFAAINAQPFKKMFTDVSISKDVLKFTSYTAAKAEGLKKYDEYSIKRTDDKPAKVEQVKIKVENGKAVISWNAPSGASEPVRGFRIYEQGEKVGKNWSLYIPAVAGQAEYKYTLKNVDSSKSYHFVIKAAGVRNNSESVHVSNAAMGPAHIETPAEIPHAQ</sequence>
<dbReference type="InterPro" id="IPR008963">
    <property type="entry name" value="Purple_acid_Pase-like_N"/>
</dbReference>
<dbReference type="SUPFAM" id="SSF56300">
    <property type="entry name" value="Metallo-dependent phosphatases"/>
    <property type="match status" value="1"/>
</dbReference>